<dbReference type="InterPro" id="IPR036969">
    <property type="entry name" value="Citrate_synthase_sf"/>
</dbReference>
<dbReference type="Pfam" id="PF00285">
    <property type="entry name" value="Citrate_synt"/>
    <property type="match status" value="1"/>
</dbReference>
<protein>
    <recommendedName>
        <fullName evidence="3">Citrate synthase (unknown stereospecificity)</fullName>
    </recommendedName>
</protein>
<dbReference type="InterPro" id="IPR016143">
    <property type="entry name" value="Citrate_synth-like_sm_a-sub"/>
</dbReference>
<evidence type="ECO:0000313" key="2">
    <source>
        <dbReference type="Proteomes" id="UP001447188"/>
    </source>
</evidence>
<keyword evidence="2" id="KW-1185">Reference proteome</keyword>
<comment type="caution">
    <text evidence="1">The sequence shown here is derived from an EMBL/GenBank/DDBJ whole genome shotgun (WGS) entry which is preliminary data.</text>
</comment>
<gene>
    <name evidence="1" type="ORF">Q9L58_010781</name>
</gene>
<dbReference type="EMBL" id="JBBBZM010000742">
    <property type="protein sequence ID" value="KAL0630372.1"/>
    <property type="molecule type" value="Genomic_DNA"/>
</dbReference>
<evidence type="ECO:0008006" key="3">
    <source>
        <dbReference type="Google" id="ProtNLM"/>
    </source>
</evidence>
<evidence type="ECO:0000313" key="1">
    <source>
        <dbReference type="EMBL" id="KAL0630372.1"/>
    </source>
</evidence>
<proteinExistence type="predicted"/>
<dbReference type="Gene3D" id="1.10.230.10">
    <property type="entry name" value="Cytochrome P450-Terp, domain 2"/>
    <property type="match status" value="1"/>
</dbReference>
<reference evidence="1 2" key="1">
    <citation type="submission" date="2024-02" db="EMBL/GenBank/DDBJ databases">
        <title>Discinaceae phylogenomics.</title>
        <authorList>
            <person name="Dirks A.C."/>
            <person name="James T.Y."/>
        </authorList>
    </citation>
    <scope>NUCLEOTIDE SEQUENCE [LARGE SCALE GENOMIC DNA]</scope>
    <source>
        <strain evidence="1 2">ACD0624</strain>
    </source>
</reference>
<dbReference type="SUPFAM" id="SSF48256">
    <property type="entry name" value="Citrate synthase"/>
    <property type="match status" value="1"/>
</dbReference>
<organism evidence="1 2">
    <name type="scientific">Discina gigas</name>
    <dbReference type="NCBI Taxonomy" id="1032678"/>
    <lineage>
        <taxon>Eukaryota</taxon>
        <taxon>Fungi</taxon>
        <taxon>Dikarya</taxon>
        <taxon>Ascomycota</taxon>
        <taxon>Pezizomycotina</taxon>
        <taxon>Pezizomycetes</taxon>
        <taxon>Pezizales</taxon>
        <taxon>Discinaceae</taxon>
        <taxon>Discina</taxon>
    </lineage>
</organism>
<dbReference type="Proteomes" id="UP001447188">
    <property type="component" value="Unassembled WGS sequence"/>
</dbReference>
<accession>A0ABR3G3S3</accession>
<dbReference type="InterPro" id="IPR002020">
    <property type="entry name" value="Citrate_synthase"/>
</dbReference>
<name>A0ABR3G3S3_9PEZI</name>
<sequence length="136" mass="15178">MRSKRERVPGLGHPAFRYIDPRAEQLKTLAMETGVWGEMCEWYEAVHRAFIGQANKPEMVINEVGMMGAILAQMDFTPAEMTGLAVISTLPGVIAHISEEMESKVRIRTIPDDQVSYTSEVKDFSADFLQSGLTQS</sequence>